<protein>
    <submittedName>
        <fullName evidence="2">Uncharacterized protein</fullName>
    </submittedName>
</protein>
<dbReference type="AlphaFoldDB" id="A0A097IIV8"/>
<sequence length="211" mass="23568">MGVVANLTKRRAKSRQNIKAAQAKARAEVQESAKALERREKLLARTEKHLIKEEKKGLKAKRKHELELAKTEYKKRKAGKFNAGNVTRYVNAGRIAMPVLLPLIYRGVTQLRDSAAQTKAKRAGISPDQLARFSGHGADLHARIEGIRGSLEGTSLAPGFKRDAETRLDELRSATDNAEFMTADQRRRAHHAINSDIDKLTAEIQERLTRG</sequence>
<proteinExistence type="predicted"/>
<keyword evidence="1" id="KW-0175">Coiled coil</keyword>
<dbReference type="STRING" id="558173.CDOO_12805"/>
<dbReference type="Pfam" id="PF20079">
    <property type="entry name" value="DUF6474"/>
    <property type="match status" value="1"/>
</dbReference>
<evidence type="ECO:0000313" key="3">
    <source>
        <dbReference type="Proteomes" id="UP000029914"/>
    </source>
</evidence>
<dbReference type="Proteomes" id="UP000029914">
    <property type="component" value="Chromosome"/>
</dbReference>
<dbReference type="EMBL" id="CP006764">
    <property type="protein sequence ID" value="AIT62043.1"/>
    <property type="molecule type" value="Genomic_DNA"/>
</dbReference>
<dbReference type="HOGENOM" id="CLU_093777_0_0_11"/>
<dbReference type="KEGG" id="cdo:CDOO_12805"/>
<keyword evidence="3" id="KW-1185">Reference proteome</keyword>
<accession>A0A097IIV8</accession>
<evidence type="ECO:0000256" key="1">
    <source>
        <dbReference type="SAM" id="Coils"/>
    </source>
</evidence>
<reference evidence="2 3" key="1">
    <citation type="submission" date="2013-09" db="EMBL/GenBank/DDBJ databases">
        <title>Complete genome sequence of Corynebacterium doosanense CAU 212(T) (=DSM 45436(T)), isolated from activated sludge.</title>
        <authorList>
            <person name="Schaffert L."/>
            <person name="Albersmeier A."/>
            <person name="Kalinowski J."/>
            <person name="Ruckert C."/>
        </authorList>
    </citation>
    <scope>NUCLEOTIDE SEQUENCE [LARGE SCALE GENOMIC DNA]</scope>
    <source>
        <strain evidence="2 3">CAU 212</strain>
    </source>
</reference>
<dbReference type="RefSeq" id="WP_018022006.1">
    <property type="nucleotide sequence ID" value="NZ_AQUX01000005.1"/>
</dbReference>
<dbReference type="InterPro" id="IPR045522">
    <property type="entry name" value="DUF6474"/>
</dbReference>
<name>A0A097IIV8_9CORY</name>
<dbReference type="OrthoDB" id="4424402at2"/>
<organism evidence="2 3">
    <name type="scientific">Corynebacterium doosanense CAU 212 = DSM 45436</name>
    <dbReference type="NCBI Taxonomy" id="558173"/>
    <lineage>
        <taxon>Bacteria</taxon>
        <taxon>Bacillati</taxon>
        <taxon>Actinomycetota</taxon>
        <taxon>Actinomycetes</taxon>
        <taxon>Mycobacteriales</taxon>
        <taxon>Corynebacteriaceae</taxon>
        <taxon>Corynebacterium</taxon>
    </lineage>
</organism>
<feature type="coiled-coil region" evidence="1">
    <location>
        <begin position="4"/>
        <end position="56"/>
    </location>
</feature>
<evidence type="ECO:0000313" key="2">
    <source>
        <dbReference type="EMBL" id="AIT62043.1"/>
    </source>
</evidence>
<gene>
    <name evidence="2" type="ORF">CDOO_12805</name>
</gene>
<dbReference type="eggNOG" id="ENOG5032Z1I">
    <property type="taxonomic scope" value="Bacteria"/>
</dbReference>